<dbReference type="STRING" id="665004.AC529_08340"/>
<dbReference type="CDD" id="cd07197">
    <property type="entry name" value="nitrilase"/>
    <property type="match status" value="1"/>
</dbReference>
<organism evidence="4 5">
    <name type="scientific">Thermobifida cellulosilytica TB100</name>
    <dbReference type="NCBI Taxonomy" id="665004"/>
    <lineage>
        <taxon>Bacteria</taxon>
        <taxon>Bacillati</taxon>
        <taxon>Actinomycetota</taxon>
        <taxon>Actinomycetes</taxon>
        <taxon>Streptosporangiales</taxon>
        <taxon>Nocardiopsidaceae</taxon>
        <taxon>Thermobifida</taxon>
    </lineage>
</organism>
<dbReference type="PANTHER" id="PTHR43674:SF2">
    <property type="entry name" value="BETA-UREIDOPROPIONASE"/>
    <property type="match status" value="1"/>
</dbReference>
<dbReference type="GO" id="GO:0050126">
    <property type="term" value="F:N-carbamoylputrescine amidase activity"/>
    <property type="evidence" value="ECO:0007669"/>
    <property type="project" value="TreeGrafter"/>
</dbReference>
<protein>
    <submittedName>
        <fullName evidence="4">Nitrilase</fullName>
    </submittedName>
</protein>
<comment type="caution">
    <text evidence="4">The sequence shown here is derived from an EMBL/GenBank/DDBJ whole genome shotgun (WGS) entry which is preliminary data.</text>
</comment>
<dbReference type="InterPro" id="IPR003010">
    <property type="entry name" value="C-N_Hydrolase"/>
</dbReference>
<reference evidence="5" key="1">
    <citation type="journal article" date="2017" name="Acta Aliment.">
        <title>Plant polysaccharide degrading enzyme system of Thermpbifida cellulosilytica TB100 revealed by de novo genome project data.</title>
        <authorList>
            <person name="Toth A."/>
            <person name="Baka E."/>
            <person name="Luzics S."/>
            <person name="Bata-Vidacs I."/>
            <person name="Nagy I."/>
            <person name="Balint B."/>
            <person name="Herceg R."/>
            <person name="Olasz F."/>
            <person name="Wilk T."/>
            <person name="Nagy T."/>
            <person name="Kriszt B."/>
            <person name="Nagy I."/>
            <person name="Kukolya J."/>
        </authorList>
    </citation>
    <scope>NUCLEOTIDE SEQUENCE [LARGE SCALE GENOMIC DNA]</scope>
    <source>
        <strain evidence="5">TB100</strain>
    </source>
</reference>
<dbReference type="PROSITE" id="PS50263">
    <property type="entry name" value="CN_HYDROLASE"/>
    <property type="match status" value="1"/>
</dbReference>
<evidence type="ECO:0000259" key="3">
    <source>
        <dbReference type="PROSITE" id="PS50263"/>
    </source>
</evidence>
<dbReference type="PANTHER" id="PTHR43674">
    <property type="entry name" value="NITRILASE C965.09-RELATED"/>
    <property type="match status" value="1"/>
</dbReference>
<dbReference type="RefSeq" id="WP_068755649.1">
    <property type="nucleotide sequence ID" value="NZ_KQ950181.1"/>
</dbReference>
<dbReference type="Proteomes" id="UP000074382">
    <property type="component" value="Unassembled WGS sequence"/>
</dbReference>
<feature type="domain" description="CN hydrolase" evidence="3">
    <location>
        <begin position="5"/>
        <end position="233"/>
    </location>
</feature>
<dbReference type="Gene3D" id="3.60.110.10">
    <property type="entry name" value="Carbon-nitrogen hydrolase"/>
    <property type="match status" value="1"/>
</dbReference>
<feature type="region of interest" description="Disordered" evidence="2">
    <location>
        <begin position="197"/>
        <end position="233"/>
    </location>
</feature>
<evidence type="ECO:0000256" key="1">
    <source>
        <dbReference type="ARBA" id="ARBA00022801"/>
    </source>
</evidence>
<dbReference type="InterPro" id="IPR050345">
    <property type="entry name" value="Aliph_Amidase/BUP"/>
</dbReference>
<keyword evidence="5" id="KW-1185">Reference proteome</keyword>
<keyword evidence="1" id="KW-0378">Hydrolase</keyword>
<evidence type="ECO:0000313" key="4">
    <source>
        <dbReference type="EMBL" id="KUP97157.1"/>
    </source>
</evidence>
<gene>
    <name evidence="4" type="ORF">AC529_08340</name>
</gene>
<dbReference type="SUPFAM" id="SSF56317">
    <property type="entry name" value="Carbon-nitrogen hydrolase"/>
    <property type="match status" value="1"/>
</dbReference>
<evidence type="ECO:0000313" key="5">
    <source>
        <dbReference type="Proteomes" id="UP000074382"/>
    </source>
</evidence>
<name>A0A147KIP3_THECS</name>
<dbReference type="PATRIC" id="fig|665004.4.peg.2086"/>
<dbReference type="EMBL" id="LGEM01000036">
    <property type="protein sequence ID" value="KUP97157.1"/>
    <property type="molecule type" value="Genomic_DNA"/>
</dbReference>
<accession>A0A147KIP3</accession>
<proteinExistence type="predicted"/>
<dbReference type="OrthoDB" id="4532287at2"/>
<dbReference type="Pfam" id="PF00795">
    <property type="entry name" value="CN_hydrolase"/>
    <property type="match status" value="1"/>
</dbReference>
<sequence length="233" mass="24377">MPAPLTVAAAQPPCHDLDVAANAAAHADAVTRTRARLVVFPELSLTGYNLTAPPLDPADPRLDPLVRACQATGSTALAGAPVRDADGRESIALLAVTGQGTRVAYRKMWLYGPEHDRFTPGPAPHVLVLDGWRLGLAVCFDASNPQHAHDTAALGTHAYVVSALYRAEEAARRDQLMRTTAARHRLWTILAAAAGPSGSYPHTSGGSGIWTPDGSPAAQAGPRPGETALTVLH</sequence>
<dbReference type="InterPro" id="IPR036526">
    <property type="entry name" value="C-N_Hydrolase_sf"/>
</dbReference>
<dbReference type="AlphaFoldDB" id="A0A147KIP3"/>
<evidence type="ECO:0000256" key="2">
    <source>
        <dbReference type="SAM" id="MobiDB-lite"/>
    </source>
</evidence>
<dbReference type="GO" id="GO:0033388">
    <property type="term" value="P:putrescine biosynthetic process from arginine"/>
    <property type="evidence" value="ECO:0007669"/>
    <property type="project" value="TreeGrafter"/>
</dbReference>